<proteinExistence type="predicted"/>
<dbReference type="AlphaFoldDB" id="E0QSA1"/>
<feature type="region of interest" description="Disordered" evidence="1">
    <location>
        <begin position="25"/>
        <end position="45"/>
    </location>
</feature>
<gene>
    <name evidence="2" type="ORF">HMPREF0580_1766</name>
</gene>
<dbReference type="Proteomes" id="UP000003045">
    <property type="component" value="Unassembled WGS sequence"/>
</dbReference>
<protein>
    <submittedName>
        <fullName evidence="2">Uncharacterized protein</fullName>
    </submittedName>
</protein>
<dbReference type="EMBL" id="AEET01000038">
    <property type="protein sequence ID" value="EFM45476.1"/>
    <property type="molecule type" value="Genomic_DNA"/>
</dbReference>
<accession>E0QSA1</accession>
<comment type="caution">
    <text evidence="2">The sequence shown here is derived from an EMBL/GenBank/DDBJ whole genome shotgun (WGS) entry which is preliminary data.</text>
</comment>
<organism evidence="2 3">
    <name type="scientific">Mobiluncus mulieris ATCC 35239</name>
    <dbReference type="NCBI Taxonomy" id="871571"/>
    <lineage>
        <taxon>Bacteria</taxon>
        <taxon>Bacillati</taxon>
        <taxon>Actinomycetota</taxon>
        <taxon>Actinomycetes</taxon>
        <taxon>Actinomycetales</taxon>
        <taxon>Actinomycetaceae</taxon>
        <taxon>Mobiluncus</taxon>
    </lineage>
</organism>
<dbReference type="HOGENOM" id="CLU_2800067_0_0_11"/>
<feature type="non-terminal residue" evidence="2">
    <location>
        <position position="1"/>
    </location>
</feature>
<reference evidence="2" key="1">
    <citation type="submission" date="2010-08" db="EMBL/GenBank/DDBJ databases">
        <authorList>
            <person name="Muzny D."/>
            <person name="Qin X."/>
            <person name="Deng J."/>
            <person name="Jiang H."/>
            <person name="Liu Y."/>
            <person name="Qu J."/>
            <person name="Song X.-Z."/>
            <person name="Zhang L."/>
            <person name="Thornton R."/>
            <person name="Coyle M."/>
            <person name="Francisco L."/>
            <person name="Jackson L."/>
            <person name="Javaid M."/>
            <person name="Korchina V."/>
            <person name="Kovar C."/>
            <person name="Mata R."/>
            <person name="Mathew T."/>
            <person name="Ngo R."/>
            <person name="Nguyen L."/>
            <person name="Nguyen N."/>
            <person name="Okwuonu G."/>
            <person name="Ongeri F."/>
            <person name="Pham C."/>
            <person name="Simmons D."/>
            <person name="Wilczek-Boney K."/>
            <person name="Hale W."/>
            <person name="Jakkamsetti A."/>
            <person name="Pham P."/>
            <person name="Ruth R."/>
            <person name="San Lucas F."/>
            <person name="Warren J."/>
            <person name="Zhang J."/>
            <person name="Zhao Z."/>
            <person name="Zhou C."/>
            <person name="Zhu D."/>
            <person name="Lee S."/>
            <person name="Bess C."/>
            <person name="Blankenburg K."/>
            <person name="Forbes L."/>
            <person name="Fu Q."/>
            <person name="Gubbala S."/>
            <person name="Hirani K."/>
            <person name="Jayaseelan J.C."/>
            <person name="Lara F."/>
            <person name="Munidasa M."/>
            <person name="Palculict T."/>
            <person name="Patil S."/>
            <person name="Pu L.-L."/>
            <person name="Saada N."/>
            <person name="Tang L."/>
            <person name="Weissenberger G."/>
            <person name="Zhu Y."/>
            <person name="Hemphill L."/>
            <person name="Shang Y."/>
            <person name="Youmans B."/>
            <person name="Ayvaz T."/>
            <person name="Ross M."/>
            <person name="Santibanez J."/>
            <person name="Aqrawi P."/>
            <person name="Gross S."/>
            <person name="Joshi V."/>
            <person name="Fowler G."/>
            <person name="Nazareth L."/>
            <person name="Reid J."/>
            <person name="Worley K."/>
            <person name="Petrosino J."/>
            <person name="Highlander S."/>
            <person name="Gibbs R."/>
        </authorList>
    </citation>
    <scope>NUCLEOTIDE SEQUENCE [LARGE SCALE GENOMIC DNA]</scope>
    <source>
        <strain evidence="2">ATCC 35239</strain>
    </source>
</reference>
<evidence type="ECO:0000313" key="3">
    <source>
        <dbReference type="Proteomes" id="UP000003045"/>
    </source>
</evidence>
<evidence type="ECO:0000313" key="2">
    <source>
        <dbReference type="EMBL" id="EFM45476.1"/>
    </source>
</evidence>
<sequence length="68" mass="7624">NPPQYFTEISTIGASLSFGITQKSATDKTIHDHPKERKLKTPCLHPGRVAPSLNPKFSLRFQDFPQVC</sequence>
<feature type="compositionally biased region" description="Basic and acidic residues" evidence="1">
    <location>
        <begin position="25"/>
        <end position="35"/>
    </location>
</feature>
<keyword evidence="3" id="KW-1185">Reference proteome</keyword>
<name>E0QSA1_9ACTO</name>
<evidence type="ECO:0000256" key="1">
    <source>
        <dbReference type="SAM" id="MobiDB-lite"/>
    </source>
</evidence>